<proteinExistence type="predicted"/>
<dbReference type="PANTHER" id="PTHR28049">
    <property type="entry name" value="TRANSMEMBRANE PROTEIN YOR223W"/>
    <property type="match status" value="1"/>
</dbReference>
<feature type="region of interest" description="Disordered" evidence="1">
    <location>
        <begin position="252"/>
        <end position="274"/>
    </location>
</feature>
<organism evidence="5 6">
    <name type="scientific">Rhodotorula diobovata</name>
    <dbReference type="NCBI Taxonomy" id="5288"/>
    <lineage>
        <taxon>Eukaryota</taxon>
        <taxon>Fungi</taxon>
        <taxon>Dikarya</taxon>
        <taxon>Basidiomycota</taxon>
        <taxon>Pucciniomycotina</taxon>
        <taxon>Microbotryomycetes</taxon>
        <taxon>Sporidiobolales</taxon>
        <taxon>Sporidiobolaceae</taxon>
        <taxon>Rhodotorula</taxon>
    </lineage>
</organism>
<feature type="domain" description="DSC E3 ubiquitin ligase complex subunit 3 C-terminal" evidence="4">
    <location>
        <begin position="269"/>
        <end position="390"/>
    </location>
</feature>
<dbReference type="OrthoDB" id="2556122at2759"/>
<feature type="compositionally biased region" description="Polar residues" evidence="1">
    <location>
        <begin position="1"/>
        <end position="11"/>
    </location>
</feature>
<dbReference type="GO" id="GO:0005783">
    <property type="term" value="C:endoplasmic reticulum"/>
    <property type="evidence" value="ECO:0007669"/>
    <property type="project" value="TreeGrafter"/>
</dbReference>
<protein>
    <submittedName>
        <fullName evidence="5">DUF2407 C-terminal domain-containing protein</fullName>
    </submittedName>
</protein>
<feature type="transmembrane region" description="Helical" evidence="2">
    <location>
        <begin position="342"/>
        <end position="363"/>
    </location>
</feature>
<dbReference type="InterPro" id="IPR025390">
    <property type="entry name" value="Dsc3_C"/>
</dbReference>
<dbReference type="Proteomes" id="UP000311382">
    <property type="component" value="Unassembled WGS sequence"/>
</dbReference>
<feature type="compositionally biased region" description="Basic and acidic residues" evidence="1">
    <location>
        <begin position="200"/>
        <end position="212"/>
    </location>
</feature>
<dbReference type="InterPro" id="IPR019413">
    <property type="entry name" value="Dsc3_ub-like_dom"/>
</dbReference>
<keyword evidence="2" id="KW-0812">Transmembrane</keyword>
<evidence type="ECO:0000313" key="6">
    <source>
        <dbReference type="Proteomes" id="UP000311382"/>
    </source>
</evidence>
<evidence type="ECO:0000259" key="3">
    <source>
        <dbReference type="Pfam" id="PF10302"/>
    </source>
</evidence>
<feature type="region of interest" description="Disordered" evidence="1">
    <location>
        <begin position="1"/>
        <end position="83"/>
    </location>
</feature>
<feature type="domain" description="DSC E3 ubiquitin ligase complex subunit 3 ubiquitin-like" evidence="3">
    <location>
        <begin position="86"/>
        <end position="250"/>
    </location>
</feature>
<feature type="region of interest" description="Disordered" evidence="1">
    <location>
        <begin position="292"/>
        <end position="311"/>
    </location>
</feature>
<dbReference type="GO" id="GO:0044695">
    <property type="term" value="C:Dsc E3 ubiquitin ligase complex"/>
    <property type="evidence" value="ECO:0007669"/>
    <property type="project" value="InterPro"/>
</dbReference>
<evidence type="ECO:0000256" key="1">
    <source>
        <dbReference type="SAM" id="MobiDB-lite"/>
    </source>
</evidence>
<feature type="compositionally biased region" description="Acidic residues" evidence="1">
    <location>
        <begin position="225"/>
        <end position="237"/>
    </location>
</feature>
<dbReference type="STRING" id="5288.A0A5C5G5B1"/>
<feature type="compositionally biased region" description="Low complexity" evidence="1">
    <location>
        <begin position="13"/>
        <end position="38"/>
    </location>
</feature>
<keyword evidence="2" id="KW-1133">Transmembrane helix</keyword>
<evidence type="ECO:0000313" key="5">
    <source>
        <dbReference type="EMBL" id="TNY23689.1"/>
    </source>
</evidence>
<evidence type="ECO:0000256" key="2">
    <source>
        <dbReference type="SAM" id="Phobius"/>
    </source>
</evidence>
<dbReference type="PANTHER" id="PTHR28049:SF1">
    <property type="entry name" value="DSC E3 UBIQUITIN LIGASE COMPLEX SUBUNIT 3"/>
    <property type="match status" value="1"/>
</dbReference>
<dbReference type="EMBL" id="SOZI01000009">
    <property type="protein sequence ID" value="TNY23689.1"/>
    <property type="molecule type" value="Genomic_DNA"/>
</dbReference>
<keyword evidence="6" id="KW-1185">Reference proteome</keyword>
<sequence>MLPNDSRSLLTDSPHPSSSSSSGAPRPPRTSSSSSRDPFAYPPAAPRRSTLGARKGKGRAVDVPRDGDDDDDEGGRPTAPTGLSFCVRFTDGQTDDLVDLWVGERESVREVKRRLRLLRPKTLLEDDKPRRLRLIQLGRLLPDGVLLVPYTTQLLSKRAQLDQAQGHAGAEALREGIQAVGRGLGKVVRGTASAVARGGGVERDELDKLERGDGDEEEREHAPLLEEEEEEEEEEPQAEQQIWLHCSVGDVEEDDQERAEDTTQITPLQGFDRLRDAGFSDEEIENLRAEFRETHGAGRGEAEAQAGDEDEHQRALEEQWMSGMTGMQEAAGGGEASATGNYYSLLKGISIGFFVPFLPLFFFRTQLFTKRTQMAIVLGIIINLGFGFLRLIG</sequence>
<feature type="transmembrane region" description="Helical" evidence="2">
    <location>
        <begin position="375"/>
        <end position="392"/>
    </location>
</feature>
<evidence type="ECO:0000259" key="4">
    <source>
        <dbReference type="Pfam" id="PF13373"/>
    </source>
</evidence>
<name>A0A5C5G5B1_9BASI</name>
<accession>A0A5C5G5B1</accession>
<dbReference type="AlphaFoldDB" id="A0A5C5G5B1"/>
<keyword evidence="2" id="KW-0472">Membrane</keyword>
<feature type="region of interest" description="Disordered" evidence="1">
    <location>
        <begin position="195"/>
        <end position="240"/>
    </location>
</feature>
<gene>
    <name evidence="5" type="ORF">DMC30DRAFT_297131</name>
</gene>
<comment type="caution">
    <text evidence="5">The sequence shown here is derived from an EMBL/GenBank/DDBJ whole genome shotgun (WGS) entry which is preliminary data.</text>
</comment>
<reference evidence="5 6" key="1">
    <citation type="submission" date="2019-03" db="EMBL/GenBank/DDBJ databases">
        <title>Rhodosporidium diobovatum UCD-FST 08-225 genome sequencing, assembly, and annotation.</title>
        <authorList>
            <person name="Fakankun I.U."/>
            <person name="Fristensky B."/>
            <person name="Levin D.B."/>
        </authorList>
    </citation>
    <scope>NUCLEOTIDE SEQUENCE [LARGE SCALE GENOMIC DNA]</scope>
    <source>
        <strain evidence="5 6">UCD-FST 08-225</strain>
    </source>
</reference>
<dbReference type="Pfam" id="PF10302">
    <property type="entry name" value="Dsc3_N"/>
    <property type="match status" value="1"/>
</dbReference>
<dbReference type="InterPro" id="IPR045226">
    <property type="entry name" value="Dsc3"/>
</dbReference>
<feature type="compositionally biased region" description="Basic and acidic residues" evidence="1">
    <location>
        <begin position="292"/>
        <end position="302"/>
    </location>
</feature>
<dbReference type="Pfam" id="PF13373">
    <property type="entry name" value="Dsc3_C"/>
    <property type="match status" value="1"/>
</dbReference>